<evidence type="ECO:0000313" key="1">
    <source>
        <dbReference type="EMBL" id="KAK8497474.1"/>
    </source>
</evidence>
<reference evidence="1 2" key="1">
    <citation type="journal article" date="2024" name="G3 (Bethesda)">
        <title>Genome assembly of Hibiscus sabdariffa L. provides insights into metabolisms of medicinal natural products.</title>
        <authorList>
            <person name="Kim T."/>
        </authorList>
    </citation>
    <scope>NUCLEOTIDE SEQUENCE [LARGE SCALE GENOMIC DNA]</scope>
    <source>
        <strain evidence="1">TK-2024</strain>
        <tissue evidence="1">Old leaves</tissue>
    </source>
</reference>
<evidence type="ECO:0000313" key="2">
    <source>
        <dbReference type="Proteomes" id="UP001472677"/>
    </source>
</evidence>
<name>A0ABR2ATM7_9ROSI</name>
<sequence>MCHLGYRSTSISTPLENNTMLEALNGWKLSFISLEKTQCQKNKMDVGIRTFIEYMSFKTWKCKHLDALGEEHNARVIEWVEAILYTF</sequence>
<proteinExistence type="predicted"/>
<protein>
    <submittedName>
        <fullName evidence="1">Uncharacterized protein</fullName>
    </submittedName>
</protein>
<dbReference type="Proteomes" id="UP001472677">
    <property type="component" value="Unassembled WGS sequence"/>
</dbReference>
<dbReference type="EMBL" id="JBBPBM010000307">
    <property type="protein sequence ID" value="KAK8497474.1"/>
    <property type="molecule type" value="Genomic_DNA"/>
</dbReference>
<keyword evidence="2" id="KW-1185">Reference proteome</keyword>
<comment type="caution">
    <text evidence="1">The sequence shown here is derived from an EMBL/GenBank/DDBJ whole genome shotgun (WGS) entry which is preliminary data.</text>
</comment>
<organism evidence="1 2">
    <name type="scientific">Hibiscus sabdariffa</name>
    <name type="common">roselle</name>
    <dbReference type="NCBI Taxonomy" id="183260"/>
    <lineage>
        <taxon>Eukaryota</taxon>
        <taxon>Viridiplantae</taxon>
        <taxon>Streptophyta</taxon>
        <taxon>Embryophyta</taxon>
        <taxon>Tracheophyta</taxon>
        <taxon>Spermatophyta</taxon>
        <taxon>Magnoliopsida</taxon>
        <taxon>eudicotyledons</taxon>
        <taxon>Gunneridae</taxon>
        <taxon>Pentapetalae</taxon>
        <taxon>rosids</taxon>
        <taxon>malvids</taxon>
        <taxon>Malvales</taxon>
        <taxon>Malvaceae</taxon>
        <taxon>Malvoideae</taxon>
        <taxon>Hibiscus</taxon>
    </lineage>
</organism>
<accession>A0ABR2ATM7</accession>
<gene>
    <name evidence="1" type="ORF">V6N12_017992</name>
</gene>